<accession>A0ABX7Q6E8</accession>
<dbReference type="PANTHER" id="PTHR35038">
    <property type="entry name" value="DISSIMILATORY SULFITE REDUCTASE SIRA"/>
    <property type="match status" value="1"/>
</dbReference>
<proteinExistence type="predicted"/>
<reference evidence="11 12" key="1">
    <citation type="submission" date="2021-03" db="EMBL/GenBank/DDBJ databases">
        <title>Geobacter metallireducens gen. nov. sp. nov., a microorganism capable of coupling the complete oxidation of organic compounds to the reduction of iron and other metals.</title>
        <authorList>
            <person name="Li Y."/>
        </authorList>
    </citation>
    <scope>NUCLEOTIDE SEQUENCE [LARGE SCALE GENOMIC DNA]</scope>
    <source>
        <strain evidence="11 12">Jerry-YX</strain>
    </source>
</reference>
<keyword evidence="5" id="KW-0479">Metal-binding</keyword>
<evidence type="ECO:0000256" key="3">
    <source>
        <dbReference type="ARBA" id="ARBA00022448"/>
    </source>
</evidence>
<gene>
    <name evidence="11" type="ORF">JZM60_07100</name>
</gene>
<evidence type="ECO:0000259" key="10">
    <source>
        <dbReference type="Pfam" id="PF14537"/>
    </source>
</evidence>
<evidence type="ECO:0000256" key="4">
    <source>
        <dbReference type="ARBA" id="ARBA00022617"/>
    </source>
</evidence>
<dbReference type="PANTHER" id="PTHR35038:SF8">
    <property type="entry name" value="C-TYPE POLYHEME CYTOCHROME OMCC"/>
    <property type="match status" value="1"/>
</dbReference>
<keyword evidence="3" id="KW-0813">Transport</keyword>
<comment type="subcellular location">
    <subcellularLocation>
        <location evidence="2">Cell envelope</location>
    </subcellularLocation>
</comment>
<feature type="signal peptide" evidence="9">
    <location>
        <begin position="1"/>
        <end position="27"/>
    </location>
</feature>
<dbReference type="RefSeq" id="WP_207164872.1">
    <property type="nucleotide sequence ID" value="NZ_CP071382.1"/>
</dbReference>
<dbReference type="Gene3D" id="2.60.40.10">
    <property type="entry name" value="Immunoglobulins"/>
    <property type="match status" value="2"/>
</dbReference>
<keyword evidence="7" id="KW-0249">Electron transport</keyword>
<evidence type="ECO:0000256" key="2">
    <source>
        <dbReference type="ARBA" id="ARBA00004196"/>
    </source>
</evidence>
<dbReference type="InterPro" id="IPR014756">
    <property type="entry name" value="Ig_E-set"/>
</dbReference>
<evidence type="ECO:0000256" key="9">
    <source>
        <dbReference type="SAM" id="SignalP"/>
    </source>
</evidence>
<evidence type="ECO:0000256" key="1">
    <source>
        <dbReference type="ARBA" id="ARBA00001926"/>
    </source>
</evidence>
<name>A0ABX7Q6E8_9BACT</name>
<protein>
    <submittedName>
        <fullName evidence="11">Cytochrome c3 family protein</fullName>
    </submittedName>
</protein>
<dbReference type="Gene3D" id="1.10.1130.10">
    <property type="entry name" value="Flavocytochrome C3, Chain A"/>
    <property type="match status" value="1"/>
</dbReference>
<sequence length="465" mass="49097">MRKGKFVSAAASLTGTLLLALLTIASANVPPPPANQFLGIYDTVFGSLTRIKCLECHGDDSLLVQRHHALLNNASPAKTYECLTCHTLIPDGTGGFTFADFRTCENCHTTSPHHITPAAQERHCNVCHGSFVDNYDDGHYIPTYPKSSVTPDTYGTPYIDPGTGQQKITGGCAACHQSADGAIDPATGTVRPIFTNAQTHHAINIACATCHGVHGAIKDIRYCETCHGIKSLHNIQKDTPSPASVGAVIPGEEDAGWGHVGNNYDCNGCHLKAVNAMSMVPAGATVPAVTGISSRTVTQGTQASLTIQGSGLTNQSNGITFMPTVVLSNELGSIELSPTAYTEGEVQVLLPPLALGNYDLRIRKEDKKSNRMRITVVPYLSVRTATLGTRSNLTIVGSGFGPPPSVEYSSGLGAYVEGAAAEVRSWSDTKITVVFKGVKTGDSIEIRTVNGAVNTVAVQPVKKTR</sequence>
<evidence type="ECO:0000256" key="8">
    <source>
        <dbReference type="ARBA" id="ARBA00023004"/>
    </source>
</evidence>
<organism evidence="11 12">
    <name type="scientific">Geobacter benzoatilyticus</name>
    <dbReference type="NCBI Taxonomy" id="2815309"/>
    <lineage>
        <taxon>Bacteria</taxon>
        <taxon>Pseudomonadati</taxon>
        <taxon>Thermodesulfobacteriota</taxon>
        <taxon>Desulfuromonadia</taxon>
        <taxon>Geobacterales</taxon>
        <taxon>Geobacteraceae</taxon>
        <taxon>Geobacter</taxon>
    </lineage>
</organism>
<evidence type="ECO:0000256" key="6">
    <source>
        <dbReference type="ARBA" id="ARBA00022729"/>
    </source>
</evidence>
<keyword evidence="8" id="KW-0408">Iron</keyword>
<keyword evidence="6 9" id="KW-0732">Signal</keyword>
<evidence type="ECO:0000313" key="12">
    <source>
        <dbReference type="Proteomes" id="UP000663651"/>
    </source>
</evidence>
<evidence type="ECO:0000256" key="5">
    <source>
        <dbReference type="ARBA" id="ARBA00022723"/>
    </source>
</evidence>
<comment type="cofactor">
    <cofactor evidence="1">
        <name>heme c</name>
        <dbReference type="ChEBI" id="CHEBI:61717"/>
    </cofactor>
</comment>
<dbReference type="SUPFAM" id="SSF81296">
    <property type="entry name" value="E set domains"/>
    <property type="match status" value="1"/>
</dbReference>
<feature type="chain" id="PRO_5046130456" evidence="9">
    <location>
        <begin position="28"/>
        <end position="465"/>
    </location>
</feature>
<keyword evidence="4" id="KW-0349">Heme</keyword>
<dbReference type="Proteomes" id="UP000663651">
    <property type="component" value="Chromosome"/>
</dbReference>
<feature type="domain" description="Tetrahaem cytochrome" evidence="10">
    <location>
        <begin position="168"/>
        <end position="227"/>
    </location>
</feature>
<dbReference type="InterPro" id="IPR036280">
    <property type="entry name" value="Multihaem_cyt_sf"/>
</dbReference>
<evidence type="ECO:0000313" key="11">
    <source>
        <dbReference type="EMBL" id="QSV47023.1"/>
    </source>
</evidence>
<dbReference type="InterPro" id="IPR051829">
    <property type="entry name" value="Multiheme_Cytochr_ET"/>
</dbReference>
<dbReference type="EMBL" id="CP071382">
    <property type="protein sequence ID" value="QSV47023.1"/>
    <property type="molecule type" value="Genomic_DNA"/>
</dbReference>
<dbReference type="InterPro" id="IPR012286">
    <property type="entry name" value="Tetrahaem_cytochrome"/>
</dbReference>
<dbReference type="SUPFAM" id="SSF48695">
    <property type="entry name" value="Multiheme cytochromes"/>
    <property type="match status" value="1"/>
</dbReference>
<evidence type="ECO:0000256" key="7">
    <source>
        <dbReference type="ARBA" id="ARBA00022982"/>
    </source>
</evidence>
<dbReference type="Pfam" id="PF14537">
    <property type="entry name" value="Cytochrom_c3_2"/>
    <property type="match status" value="1"/>
</dbReference>
<keyword evidence="12" id="KW-1185">Reference proteome</keyword>
<dbReference type="InterPro" id="IPR013783">
    <property type="entry name" value="Ig-like_fold"/>
</dbReference>